<gene>
    <name evidence="3" type="ordered locus">trd_1509</name>
</gene>
<evidence type="ECO:0000313" key="4">
    <source>
        <dbReference type="Proteomes" id="UP000000447"/>
    </source>
</evidence>
<accession>B9KZN9</accession>
<feature type="compositionally biased region" description="Basic and acidic residues" evidence="2">
    <location>
        <begin position="7"/>
        <end position="17"/>
    </location>
</feature>
<sequence length="282" mass="33150">MRRWWRRDRDQDERPAVDRPTNQPERPVREAERRRLARLYQRREELRYDLMLAEQARQPENRWTERLRELDAAIADLDEQRKALETAPPVLQLQPLPPVPVEVRVDLQASPVTVELEISGVVLRWIEEVDWAERGHQIAPAQLRRVEDELEKVLAAVGYRDPSPELLATLAASADLVAADALETVRRRQVWTDIRLDDLARPCPACGGWRDLRDRCPTCAARAWQVQQLILERNRLRRERDEVFRDWQRARDRLPIIQRQLAEVEADIRQLEEKGVRLSSDG</sequence>
<organism evidence="3 4">
    <name type="scientific">Thermomicrobium roseum (strain ATCC 27502 / DSM 5159 / P-2)</name>
    <dbReference type="NCBI Taxonomy" id="309801"/>
    <lineage>
        <taxon>Bacteria</taxon>
        <taxon>Pseudomonadati</taxon>
        <taxon>Thermomicrobiota</taxon>
        <taxon>Thermomicrobia</taxon>
        <taxon>Thermomicrobiales</taxon>
        <taxon>Thermomicrobiaceae</taxon>
        <taxon>Thermomicrobium</taxon>
    </lineage>
</organism>
<name>B9KZN9_THERP</name>
<dbReference type="HOGENOM" id="CLU_986724_0_0_0"/>
<evidence type="ECO:0000313" key="3">
    <source>
        <dbReference type="EMBL" id="ACM04645.1"/>
    </source>
</evidence>
<feature type="coiled-coil region" evidence="1">
    <location>
        <begin position="226"/>
        <end position="281"/>
    </location>
</feature>
<dbReference type="KEGG" id="tro:trd_1509"/>
<proteinExistence type="predicted"/>
<dbReference type="OrthoDB" id="164280at2"/>
<evidence type="ECO:0000256" key="2">
    <source>
        <dbReference type="SAM" id="MobiDB-lite"/>
    </source>
</evidence>
<dbReference type="STRING" id="309801.trd_1509"/>
<protein>
    <submittedName>
        <fullName evidence="3">Uncharacterized protein</fullName>
    </submittedName>
</protein>
<dbReference type="EMBL" id="CP001275">
    <property type="protein sequence ID" value="ACM04645.1"/>
    <property type="molecule type" value="Genomic_DNA"/>
</dbReference>
<keyword evidence="1" id="KW-0175">Coiled coil</keyword>
<reference evidence="3 4" key="1">
    <citation type="journal article" date="2009" name="PLoS ONE">
        <title>Complete genome sequence of the aerobic CO-oxidizing thermophile Thermomicrobium roseum.</title>
        <authorList>
            <person name="Wu D."/>
            <person name="Raymond J."/>
            <person name="Wu M."/>
            <person name="Chatterji S."/>
            <person name="Ren Q."/>
            <person name="Graham J.E."/>
            <person name="Bryant D.A."/>
            <person name="Robb F."/>
            <person name="Colman A."/>
            <person name="Tallon L.J."/>
            <person name="Badger J.H."/>
            <person name="Madupu R."/>
            <person name="Ward N.L."/>
            <person name="Eisen J.A."/>
        </authorList>
    </citation>
    <scope>NUCLEOTIDE SEQUENCE [LARGE SCALE GENOMIC DNA]</scope>
    <source>
        <strain evidence="4">ATCC 27502 / DSM 5159 / P-2</strain>
    </source>
</reference>
<feature type="region of interest" description="Disordered" evidence="2">
    <location>
        <begin position="1"/>
        <end position="32"/>
    </location>
</feature>
<keyword evidence="4" id="KW-1185">Reference proteome</keyword>
<dbReference type="AlphaFoldDB" id="B9KZN9"/>
<dbReference type="RefSeq" id="WP_015922456.1">
    <property type="nucleotide sequence ID" value="NC_011959.1"/>
</dbReference>
<dbReference type="eggNOG" id="ENOG5030TBR">
    <property type="taxonomic scope" value="Bacteria"/>
</dbReference>
<dbReference type="Proteomes" id="UP000000447">
    <property type="component" value="Chromosome"/>
</dbReference>
<evidence type="ECO:0000256" key="1">
    <source>
        <dbReference type="SAM" id="Coils"/>
    </source>
</evidence>